<name>A0AC35TIE1_9BILA</name>
<evidence type="ECO:0000313" key="2">
    <source>
        <dbReference type="WBParaSite" id="RSKR_0000094900.1"/>
    </source>
</evidence>
<accession>A0AC35TIE1</accession>
<dbReference type="Proteomes" id="UP000095286">
    <property type="component" value="Unplaced"/>
</dbReference>
<sequence length="678" mass="78881">MRVLRLLFVITDYFSIEMADVKMFAKILNALENCLKKNHETLNVKLFIKIIYNVLLYFDDNGKQAFFKDHLRILSDFSNLQPNEHRFFYRLFSNGNVSCEEDKLVDKDKEKKKLLERMLEMELIENVTYSALSLKDLCTKMNAAQRKIIFTKYKISEPKKTNKRIIQKLILQKGRQKEISGKKLEAAITKDILEILGQHYKVPNNVLSLFSSIFIMHYPNIMDPIHDTEPSEISNYMVKNVVNYISRYHTAAKPNQIRNNSLIALSIFETFDEIAAYNDIIEKYRILKMHNSMSARECREIVLYAKNELSCPDNNLKWIRRRLPSRLYRYCILSVGLHIIAAGARLFEKAKEFEAAECLYKLITHNLLSFVVVSKKEYSEWWARRIINYKRLAPHKSALISFYNETVLFEKDLTKEMLLDINKYYMSAANANLFNIQVSEVPTIEICLESLKNTGDSGVKNQFIIRKPGKEVQYVKVELAALDYLFKNRGFTNGGHYENDIWKELFMLIFGDIVTTQAPNDVPYFHEYLLLPPLLGTKEYMAENGEKYKARCVYLLGSNGIQINKLIVENLSLFNSFCTKEDYKPIFETSSLVMDFLNCVKLEGLLKVLMHRLEFYEGKFSGFPDLLMWNTNTREIAGFEVKGPGDTLKSKQKLVISLLNKNIGLNCYVLKIKANTII</sequence>
<protein>
    <submittedName>
        <fullName evidence="2">Fanconi-associated nuclease</fullName>
    </submittedName>
</protein>
<dbReference type="WBParaSite" id="RSKR_0000094900.1">
    <property type="protein sequence ID" value="RSKR_0000094900.1"/>
    <property type="gene ID" value="RSKR_0000094900"/>
</dbReference>
<organism evidence="1 2">
    <name type="scientific">Rhabditophanes sp. KR3021</name>
    <dbReference type="NCBI Taxonomy" id="114890"/>
    <lineage>
        <taxon>Eukaryota</taxon>
        <taxon>Metazoa</taxon>
        <taxon>Ecdysozoa</taxon>
        <taxon>Nematoda</taxon>
        <taxon>Chromadorea</taxon>
        <taxon>Rhabditida</taxon>
        <taxon>Tylenchina</taxon>
        <taxon>Panagrolaimomorpha</taxon>
        <taxon>Strongyloidoidea</taxon>
        <taxon>Alloionematidae</taxon>
        <taxon>Rhabditophanes</taxon>
    </lineage>
</organism>
<proteinExistence type="predicted"/>
<reference evidence="2" key="1">
    <citation type="submission" date="2016-11" db="UniProtKB">
        <authorList>
            <consortium name="WormBaseParasite"/>
        </authorList>
    </citation>
    <scope>IDENTIFICATION</scope>
    <source>
        <strain evidence="2">KR3021</strain>
    </source>
</reference>
<evidence type="ECO:0000313" key="1">
    <source>
        <dbReference type="Proteomes" id="UP000095286"/>
    </source>
</evidence>